<dbReference type="GO" id="GO:0005886">
    <property type="term" value="C:plasma membrane"/>
    <property type="evidence" value="ECO:0007669"/>
    <property type="project" value="TreeGrafter"/>
</dbReference>
<keyword evidence="3 6" id="KW-1133">Transmembrane helix</keyword>
<reference evidence="7" key="1">
    <citation type="journal article" date="2021" name="Cell">
        <title>Tracing the genetic footprints of vertebrate landing in non-teleost ray-finned fishes.</title>
        <authorList>
            <person name="Bi X."/>
            <person name="Wang K."/>
            <person name="Yang L."/>
            <person name="Pan H."/>
            <person name="Jiang H."/>
            <person name="Wei Q."/>
            <person name="Fang M."/>
            <person name="Yu H."/>
            <person name="Zhu C."/>
            <person name="Cai Y."/>
            <person name="He Y."/>
            <person name="Gan X."/>
            <person name="Zeng H."/>
            <person name="Yu D."/>
            <person name="Zhu Y."/>
            <person name="Jiang H."/>
            <person name="Qiu Q."/>
            <person name="Yang H."/>
            <person name="Zhang Y.E."/>
            <person name="Wang W."/>
            <person name="Zhu M."/>
            <person name="He S."/>
            <person name="Zhang G."/>
        </authorList>
    </citation>
    <scope>NUCLEOTIDE SEQUENCE</scope>
    <source>
        <strain evidence="7">Allg_001</strain>
    </source>
</reference>
<feature type="non-terminal residue" evidence="7">
    <location>
        <position position="279"/>
    </location>
</feature>
<evidence type="ECO:0000256" key="1">
    <source>
        <dbReference type="ARBA" id="ARBA00004141"/>
    </source>
</evidence>
<dbReference type="Proteomes" id="UP000736164">
    <property type="component" value="Unassembled WGS sequence"/>
</dbReference>
<gene>
    <name evidence="7" type="primary">Pirt_1</name>
    <name evidence="7" type="ORF">GTO95_0002883</name>
</gene>
<feature type="compositionally biased region" description="Pro residues" evidence="5">
    <location>
        <begin position="74"/>
        <end position="84"/>
    </location>
</feature>
<feature type="non-terminal residue" evidence="7">
    <location>
        <position position="1"/>
    </location>
</feature>
<keyword evidence="2 6" id="KW-0812">Transmembrane</keyword>
<feature type="transmembrane region" description="Helical" evidence="6">
    <location>
        <begin position="206"/>
        <end position="227"/>
    </location>
</feature>
<feature type="compositionally biased region" description="Polar residues" evidence="5">
    <location>
        <begin position="1"/>
        <end position="22"/>
    </location>
</feature>
<evidence type="ECO:0000313" key="8">
    <source>
        <dbReference type="Proteomes" id="UP000736164"/>
    </source>
</evidence>
<feature type="region of interest" description="Disordered" evidence="5">
    <location>
        <begin position="170"/>
        <end position="192"/>
    </location>
</feature>
<comment type="caution">
    <text evidence="7">The sequence shown here is derived from an EMBL/GenBank/DDBJ whole genome shotgun (WGS) entry which is preliminary data.</text>
</comment>
<evidence type="ECO:0000256" key="2">
    <source>
        <dbReference type="ARBA" id="ARBA00022692"/>
    </source>
</evidence>
<dbReference type="Pfam" id="PF15099">
    <property type="entry name" value="PIRT"/>
    <property type="match status" value="1"/>
</dbReference>
<feature type="transmembrane region" description="Helical" evidence="6">
    <location>
        <begin position="233"/>
        <end position="256"/>
    </location>
</feature>
<dbReference type="AlphaFoldDB" id="A0A8J7NWE7"/>
<evidence type="ECO:0000256" key="4">
    <source>
        <dbReference type="ARBA" id="ARBA00023136"/>
    </source>
</evidence>
<feature type="compositionally biased region" description="Low complexity" evidence="5">
    <location>
        <begin position="58"/>
        <end position="73"/>
    </location>
</feature>
<dbReference type="PANTHER" id="PTHR16100:SF4">
    <property type="entry name" value="PHOSPHOINOSITIDE-INTERACTING PROTEIN"/>
    <property type="match status" value="1"/>
</dbReference>
<evidence type="ECO:0000256" key="6">
    <source>
        <dbReference type="SAM" id="Phobius"/>
    </source>
</evidence>
<keyword evidence="8" id="KW-1185">Reference proteome</keyword>
<organism evidence="7 8">
    <name type="scientific">Atractosteus spatula</name>
    <name type="common">Alligator gar</name>
    <name type="synonym">Lepisosteus spatula</name>
    <dbReference type="NCBI Taxonomy" id="7917"/>
    <lineage>
        <taxon>Eukaryota</taxon>
        <taxon>Metazoa</taxon>
        <taxon>Chordata</taxon>
        <taxon>Craniata</taxon>
        <taxon>Vertebrata</taxon>
        <taxon>Euteleostomi</taxon>
        <taxon>Actinopterygii</taxon>
        <taxon>Neopterygii</taxon>
        <taxon>Holostei</taxon>
        <taxon>Semionotiformes</taxon>
        <taxon>Lepisosteidae</taxon>
        <taxon>Atractosteus</taxon>
    </lineage>
</organism>
<keyword evidence="4 6" id="KW-0472">Membrane</keyword>
<accession>A0A8J7NWE7</accession>
<sequence>MDTDQTSLSVPSPAMSTVSSSWLWGPLDTVDTLDRGAAGGDRVEQRDRHPRRRLSQQRADCGSRAAGRGAGEPAVPPPPTPGVGPDPERSRPLSRTLERAAGGRRGKRVGARTAAAISSPCLLPAPLPSRPERRLSDPQLTETSCAHSCALPCPAAAMLSTGIMASGGDCRPAAEGTASPVRRALRPDPGPAGEEPARWTYFHKPIIIMAAGGLLFGAGTVLAFLYFTRAAKVPYALGPVCLSIGLMFLVTGLVWVPVIKQKLRYKGVIRKTCARSSPC</sequence>
<proteinExistence type="predicted"/>
<evidence type="ECO:0000256" key="3">
    <source>
        <dbReference type="ARBA" id="ARBA00022989"/>
    </source>
</evidence>
<evidence type="ECO:0000313" key="7">
    <source>
        <dbReference type="EMBL" id="MBN3320952.1"/>
    </source>
</evidence>
<comment type="subcellular location">
    <subcellularLocation>
        <location evidence="1">Membrane</location>
        <topology evidence="1">Multi-pass membrane protein</topology>
    </subcellularLocation>
</comment>
<name>A0A8J7NWE7_ATRSP</name>
<dbReference type="PANTHER" id="PTHR16100">
    <property type="entry name" value="PHOSPHOINOSITIDE-INTERACTING PROTEIN FAMILY MEMBER"/>
    <property type="match status" value="1"/>
</dbReference>
<dbReference type="GO" id="GO:1902936">
    <property type="term" value="F:phosphatidylinositol bisphosphate binding"/>
    <property type="evidence" value="ECO:0007669"/>
    <property type="project" value="TreeGrafter"/>
</dbReference>
<dbReference type="EMBL" id="JAAWVO010053056">
    <property type="protein sequence ID" value="MBN3320952.1"/>
    <property type="molecule type" value="Genomic_DNA"/>
</dbReference>
<protein>
    <submittedName>
        <fullName evidence="7">PIRT protein</fullName>
    </submittedName>
</protein>
<dbReference type="InterPro" id="IPR028068">
    <property type="entry name" value="PIRT"/>
</dbReference>
<dbReference type="GO" id="GO:0044325">
    <property type="term" value="F:transmembrane transporter binding"/>
    <property type="evidence" value="ECO:0007669"/>
    <property type="project" value="TreeGrafter"/>
</dbReference>
<feature type="region of interest" description="Disordered" evidence="5">
    <location>
        <begin position="1"/>
        <end position="114"/>
    </location>
</feature>
<evidence type="ECO:0000256" key="5">
    <source>
        <dbReference type="SAM" id="MobiDB-lite"/>
    </source>
</evidence>